<accession>A0A4D6EIE3</accession>
<proteinExistence type="predicted"/>
<evidence type="ECO:0000313" key="1">
    <source>
        <dbReference type="EMBL" id="QBZ80989.1"/>
    </source>
</evidence>
<dbReference type="Proteomes" id="UP001237152">
    <property type="component" value="Segment"/>
</dbReference>
<sequence>MNPTLLDEVLLPPPIVAPPCEPLKILPGDEALACVRWDGTVDMRRLLRAEFAYNLDIVKAALGRVHRAGHVLALFAGGGSHHVLIERCDAGRWTAGGAHYDDHDIACLVVARAYRPDSALITYIGSTALPINIEWRYMWLAVVADDIASRSGAWDAMSMMATLHLARCLSELIRVRLAGDVTSVGDDRLDLPDLAHGLGVMSQIDAAHGLDRASRGLARPDEVPAGACKTRAVLDTLANAIQRLYDTPAIYLAHIAPAEYDSLREAMPPGAFT</sequence>
<dbReference type="EMBL" id="MK174290">
    <property type="protein sequence ID" value="QBZ80989.1"/>
    <property type="molecule type" value="Genomic_DNA"/>
</dbReference>
<organism evidence="1 2">
    <name type="scientific">Pandoravirus celtis</name>
    <dbReference type="NCBI Taxonomy" id="2568002"/>
    <lineage>
        <taxon>Viruses</taxon>
        <taxon>Pandoravirus</taxon>
    </lineage>
</organism>
<evidence type="ECO:0000313" key="2">
    <source>
        <dbReference type="Proteomes" id="UP001237152"/>
    </source>
</evidence>
<reference evidence="1" key="1">
    <citation type="journal article" date="2019" name="Front. Microbiol.">
        <title>Pandoravirus Celtis Illustrates the Microevolution Processes at Work in the Giant Pandoraviridae Genomes.</title>
        <authorList>
            <person name="Legendre M."/>
            <person name="Alempic J.M."/>
            <person name="Philippe N."/>
            <person name="Lartigue A."/>
            <person name="Jeudy S."/>
            <person name="Poirot O."/>
            <person name="Ta N.T."/>
            <person name="Nin S."/>
            <person name="Coute Y."/>
            <person name="Abergel C."/>
            <person name="Claverie J.M."/>
        </authorList>
    </citation>
    <scope>NUCLEOTIDE SEQUENCE</scope>
</reference>
<name>A0A4D6EIE3_9VIRU</name>
<protein>
    <submittedName>
        <fullName evidence="1">Uncharacterized protein</fullName>
    </submittedName>
</protein>
<gene>
    <name evidence="1" type="ORF">pclt_cds_392</name>
</gene>